<evidence type="ECO:0000313" key="3">
    <source>
        <dbReference type="Proteomes" id="UP000198418"/>
    </source>
</evidence>
<protein>
    <recommendedName>
        <fullName evidence="4">Outer membrane assembly lipoprotein YfiO</fullName>
    </recommendedName>
</protein>
<keyword evidence="1" id="KW-0732">Signal</keyword>
<gene>
    <name evidence="2" type="ORF">SAMN06265338_101504</name>
</gene>
<dbReference type="OrthoDB" id="5583261at2"/>
<proteinExistence type="predicted"/>
<evidence type="ECO:0000313" key="2">
    <source>
        <dbReference type="EMBL" id="SNB56307.1"/>
    </source>
</evidence>
<feature type="chain" id="PRO_5013279031" description="Outer membrane assembly lipoprotein YfiO" evidence="1">
    <location>
        <begin position="22"/>
        <end position="684"/>
    </location>
</feature>
<dbReference type="Proteomes" id="UP000198418">
    <property type="component" value="Unassembled WGS sequence"/>
</dbReference>
<keyword evidence="3" id="KW-1185">Reference proteome</keyword>
<dbReference type="RefSeq" id="WP_088518966.1">
    <property type="nucleotide sequence ID" value="NZ_FYDG01000001.1"/>
</dbReference>
<dbReference type="AlphaFoldDB" id="A0A212QAI6"/>
<dbReference type="PROSITE" id="PS51257">
    <property type="entry name" value="PROKAR_LIPOPROTEIN"/>
    <property type="match status" value="1"/>
</dbReference>
<sequence length="684" mass="73736">MRRLLAGVVSATCMCAGGALACSDLPQSAPWTLDHMKFTGDIGLPFLSPGNDSRINLQMLMMDAKPWPEKPPGEAKELQNAEILFDRAEFDAAFGAPASEPSNSGFADGEGSRCRSLDSGAQAFKQAAQAAADLSEAERAALIAAREGMSSACGDKAQATPPDFLAALPQPSATAREFAAYLTGAQVFYDGAFDAALAAFASLREAKNPWLKETARYMLGRAALNKAQVGAFSAYDQTGQPVVSDTNALTDAEKAFSAYLTDYPSGRYVASARGLTRRIFWLAGDKPRLAAEYGRALPEAGPASASLAEEIDWKFLRPDGALSHNPDLLAVADLIRLRGDTNNRPHFAAADLDAQAADFAGRGALFGFLKAARAYYADGDAKAALQTLGPPEDGRSYLSFSREVLRGQALMASGDFAAAADHWRQLLPRAEKPWRKEAVELGLAMSFERAGTLNQVFLPETRIASPRLRAQVLTYAAGPILLREAVANPLSTPEERRLARFVLLYKEATRGQYANFLRDYAPEAIAKDEAEAPKMSWARAAAFAWLGSRDGYACPAFRQTVAALARDPEDSHSLLCLGEMTRTQSLDDVEGGAPGKDELGGGKPIFPGEIFSRGDIYKKLIARAKTPAADRAYALFRAVQCYAPSGKNDCGGQEVGKAQRKAWYDELKGRYGATPWAQSLRFYW</sequence>
<name>A0A212QAI6_RHOAC</name>
<evidence type="ECO:0008006" key="4">
    <source>
        <dbReference type="Google" id="ProtNLM"/>
    </source>
</evidence>
<accession>A0A212QAI6</accession>
<dbReference type="EMBL" id="FYDG01000001">
    <property type="protein sequence ID" value="SNB56307.1"/>
    <property type="molecule type" value="Genomic_DNA"/>
</dbReference>
<feature type="signal peptide" evidence="1">
    <location>
        <begin position="1"/>
        <end position="21"/>
    </location>
</feature>
<evidence type="ECO:0000256" key="1">
    <source>
        <dbReference type="SAM" id="SignalP"/>
    </source>
</evidence>
<reference evidence="3" key="1">
    <citation type="submission" date="2017-06" db="EMBL/GenBank/DDBJ databases">
        <authorList>
            <person name="Varghese N."/>
            <person name="Submissions S."/>
        </authorList>
    </citation>
    <scope>NUCLEOTIDE SEQUENCE [LARGE SCALE GENOMIC DNA]</scope>
    <source>
        <strain evidence="3">DSM 137</strain>
    </source>
</reference>
<organism evidence="2 3">
    <name type="scientific">Rhodoblastus acidophilus</name>
    <name type="common">Rhodopseudomonas acidophila</name>
    <dbReference type="NCBI Taxonomy" id="1074"/>
    <lineage>
        <taxon>Bacteria</taxon>
        <taxon>Pseudomonadati</taxon>
        <taxon>Pseudomonadota</taxon>
        <taxon>Alphaproteobacteria</taxon>
        <taxon>Hyphomicrobiales</taxon>
        <taxon>Rhodoblastaceae</taxon>
        <taxon>Rhodoblastus</taxon>
    </lineage>
</organism>